<dbReference type="PANTHER" id="PTHR21152:SF24">
    <property type="entry name" value="ALANINE--GLYOXYLATE AMINOTRANSFERASE 1"/>
    <property type="match status" value="1"/>
</dbReference>
<keyword evidence="3 7" id="KW-0032">Aminotransferase</keyword>
<feature type="domain" description="Aminotransferase class V" evidence="6">
    <location>
        <begin position="13"/>
        <end position="328"/>
    </location>
</feature>
<dbReference type="GO" id="GO:0008453">
    <property type="term" value="F:alanine-glyoxylate transaminase activity"/>
    <property type="evidence" value="ECO:0007669"/>
    <property type="project" value="TreeGrafter"/>
</dbReference>
<dbReference type="RefSeq" id="WP_248653975.1">
    <property type="nucleotide sequence ID" value="NZ_CP096658.1"/>
</dbReference>
<dbReference type="InterPro" id="IPR000192">
    <property type="entry name" value="Aminotrans_V_dom"/>
</dbReference>
<sequence length="363" mass="38664">MTHSDDELLMTPGPTAVPPAVLDAMGRPPVNPDVQAEFGPFYRDLLDKLARVYDTDDDVLVLSGEGILGLETAVASLVEEGDEVLCLANGIYGEGFADFVETRGGDPVVHDAPFDSGFDVERVKGIVENRDFAAATMVHCETPTGVLNDFEEVLGVLQDAGVLTIVDAVSSLGGTSVPTDDIDVCLGASQKCFSSPAGLTTVSVSDAAWEKVEATDQDTFYTSLAPWRDVEIPADDAPHLPYTHAVSNLYALDASLDRLLDEGLGAVYDRHEEVAAQCRERGRDLGLEPFATDDALASPTVTAFRVEGRAGDLQTRLEADHGVVLATGLGDLADDVLRVGHMGYNADPERVERTMDALADVLD</sequence>
<keyword evidence="5" id="KW-0663">Pyridoxal phosphate</keyword>
<dbReference type="InterPro" id="IPR024169">
    <property type="entry name" value="SP_NH2Trfase/AEP_transaminase"/>
</dbReference>
<accession>A0A8U0IET8</accession>
<evidence type="ECO:0000256" key="5">
    <source>
        <dbReference type="ARBA" id="ARBA00022898"/>
    </source>
</evidence>
<dbReference type="GeneID" id="72190840"/>
<dbReference type="Gene3D" id="3.40.640.10">
    <property type="entry name" value="Type I PLP-dependent aspartate aminotransferase-like (Major domain)"/>
    <property type="match status" value="1"/>
</dbReference>
<reference evidence="7" key="1">
    <citation type="submission" date="2022-04" db="EMBL/GenBank/DDBJ databases">
        <title>Diverse halophilic archaea isolated from saline environments.</title>
        <authorList>
            <person name="Cui H.-L."/>
        </authorList>
    </citation>
    <scope>NUCLEOTIDE SEQUENCE</scope>
    <source>
        <strain evidence="7">XZYJT40</strain>
    </source>
</reference>
<dbReference type="InterPro" id="IPR015421">
    <property type="entry name" value="PyrdxlP-dep_Trfase_major"/>
</dbReference>
<dbReference type="PIRSF" id="PIRSF000524">
    <property type="entry name" value="SPT"/>
    <property type="match status" value="1"/>
</dbReference>
<dbReference type="EMBL" id="CP096658">
    <property type="protein sequence ID" value="UPV99482.1"/>
    <property type="molecule type" value="Genomic_DNA"/>
</dbReference>
<dbReference type="AlphaFoldDB" id="A0A8U0IET8"/>
<evidence type="ECO:0000313" key="8">
    <source>
        <dbReference type="Proteomes" id="UP000830434"/>
    </source>
</evidence>
<dbReference type="PANTHER" id="PTHR21152">
    <property type="entry name" value="AMINOTRANSFERASE CLASS V"/>
    <property type="match status" value="1"/>
</dbReference>
<keyword evidence="8" id="KW-1185">Reference proteome</keyword>
<evidence type="ECO:0000259" key="6">
    <source>
        <dbReference type="Pfam" id="PF00266"/>
    </source>
</evidence>
<dbReference type="Proteomes" id="UP000830434">
    <property type="component" value="Chromosome"/>
</dbReference>
<evidence type="ECO:0000256" key="2">
    <source>
        <dbReference type="ARBA" id="ARBA00009236"/>
    </source>
</evidence>
<dbReference type="Gene3D" id="3.90.1150.10">
    <property type="entry name" value="Aspartate Aminotransferase, domain 1"/>
    <property type="match status" value="1"/>
</dbReference>
<dbReference type="GO" id="GO:0004760">
    <property type="term" value="F:L-serine-pyruvate transaminase activity"/>
    <property type="evidence" value="ECO:0007669"/>
    <property type="project" value="TreeGrafter"/>
</dbReference>
<dbReference type="InterPro" id="IPR015422">
    <property type="entry name" value="PyrdxlP-dep_Trfase_small"/>
</dbReference>
<gene>
    <name evidence="7" type="ORF">M0R88_13255</name>
</gene>
<organism evidence="7 8">
    <name type="scientific">Halorussus gelatinilyticus</name>
    <dbReference type="NCBI Taxonomy" id="2937524"/>
    <lineage>
        <taxon>Archaea</taxon>
        <taxon>Methanobacteriati</taxon>
        <taxon>Methanobacteriota</taxon>
        <taxon>Stenosarchaea group</taxon>
        <taxon>Halobacteria</taxon>
        <taxon>Halobacteriales</taxon>
        <taxon>Haladaptataceae</taxon>
        <taxon>Halorussus</taxon>
    </lineage>
</organism>
<dbReference type="KEGG" id="haxz:M0R88_13255"/>
<protein>
    <submittedName>
        <fullName evidence="7">Alanine--glyoxylate aminotransferase family protein</fullName>
    </submittedName>
</protein>
<dbReference type="GO" id="GO:0019265">
    <property type="term" value="P:glycine biosynthetic process, by transamination of glyoxylate"/>
    <property type="evidence" value="ECO:0007669"/>
    <property type="project" value="TreeGrafter"/>
</dbReference>
<evidence type="ECO:0000256" key="1">
    <source>
        <dbReference type="ARBA" id="ARBA00001933"/>
    </source>
</evidence>
<dbReference type="InterPro" id="IPR015424">
    <property type="entry name" value="PyrdxlP-dep_Trfase"/>
</dbReference>
<comment type="cofactor">
    <cofactor evidence="1">
        <name>pyridoxal 5'-phosphate</name>
        <dbReference type="ChEBI" id="CHEBI:597326"/>
    </cofactor>
</comment>
<evidence type="ECO:0000256" key="3">
    <source>
        <dbReference type="ARBA" id="ARBA00022576"/>
    </source>
</evidence>
<dbReference type="Pfam" id="PF00266">
    <property type="entry name" value="Aminotran_5"/>
    <property type="match status" value="1"/>
</dbReference>
<keyword evidence="4" id="KW-0808">Transferase</keyword>
<evidence type="ECO:0000313" key="7">
    <source>
        <dbReference type="EMBL" id="UPV99482.1"/>
    </source>
</evidence>
<proteinExistence type="inferred from homology"/>
<name>A0A8U0IET8_9EURY</name>
<comment type="similarity">
    <text evidence="2">Belongs to the class-V pyridoxal-phosphate-dependent aminotransferase family.</text>
</comment>
<evidence type="ECO:0000256" key="4">
    <source>
        <dbReference type="ARBA" id="ARBA00022679"/>
    </source>
</evidence>
<dbReference type="SUPFAM" id="SSF53383">
    <property type="entry name" value="PLP-dependent transferases"/>
    <property type="match status" value="1"/>
</dbReference>